<feature type="compositionally biased region" description="Low complexity" evidence="1">
    <location>
        <begin position="634"/>
        <end position="649"/>
    </location>
</feature>
<feature type="compositionally biased region" description="Basic and acidic residues" evidence="1">
    <location>
        <begin position="616"/>
        <end position="627"/>
    </location>
</feature>
<evidence type="ECO:0000313" key="5">
    <source>
        <dbReference type="Proteomes" id="UP000584374"/>
    </source>
</evidence>
<feature type="region of interest" description="Disordered" evidence="1">
    <location>
        <begin position="514"/>
        <end position="649"/>
    </location>
</feature>
<feature type="compositionally biased region" description="Basic and acidic residues" evidence="1">
    <location>
        <begin position="519"/>
        <end position="538"/>
    </location>
</feature>
<feature type="transmembrane region" description="Helical" evidence="2">
    <location>
        <begin position="197"/>
        <end position="219"/>
    </location>
</feature>
<dbReference type="RefSeq" id="WP_184728552.1">
    <property type="nucleotide sequence ID" value="NZ_JACHIW010000001.1"/>
</dbReference>
<feature type="compositionally biased region" description="Low complexity" evidence="1">
    <location>
        <begin position="426"/>
        <end position="440"/>
    </location>
</feature>
<feature type="region of interest" description="Disordered" evidence="1">
    <location>
        <begin position="912"/>
        <end position="951"/>
    </location>
</feature>
<evidence type="ECO:0000256" key="2">
    <source>
        <dbReference type="SAM" id="Phobius"/>
    </source>
</evidence>
<evidence type="ECO:0000256" key="1">
    <source>
        <dbReference type="SAM" id="MobiDB-lite"/>
    </source>
</evidence>
<feature type="compositionally biased region" description="Basic and acidic residues" evidence="1">
    <location>
        <begin position="1013"/>
        <end position="1025"/>
    </location>
</feature>
<feature type="region of interest" description="Disordered" evidence="1">
    <location>
        <begin position="790"/>
        <end position="822"/>
    </location>
</feature>
<keyword evidence="5" id="KW-1185">Reference proteome</keyword>
<accession>A0A840QGE0</accession>
<dbReference type="InterPro" id="IPR057746">
    <property type="entry name" value="CpnT-like_N"/>
</dbReference>
<feature type="region of interest" description="Disordered" evidence="1">
    <location>
        <begin position="982"/>
        <end position="1065"/>
    </location>
</feature>
<evidence type="ECO:0000313" key="4">
    <source>
        <dbReference type="EMBL" id="MBB5157679.1"/>
    </source>
</evidence>
<comment type="caution">
    <text evidence="4">The sequence shown here is derived from an EMBL/GenBank/DDBJ whole genome shotgun (WGS) entry which is preliminary data.</text>
</comment>
<keyword evidence="2" id="KW-0812">Transmembrane</keyword>
<sequence>MSVLVPEEVRRLFQVLTGEDMTDADEDALFAVAGALEAGAVAVEAVGPVVRDVVWHVRGGFSGKAADRFAQRLEAFGPVLESGGAGLRELAGFVRNLALQVQYLKFVTVGGLLLLFAEIAWAVAMAGPTGGASMAWLAARFAVMRFLLTRWWGQLFMRLAVAQVVGIGLQVVMDAGAQGLQFALGARKKWDAAMSEMAVGVGSFSAVLALPLSALGNVVGNAISKVLMRGLGDKIDAEVLAVAAKHAAEEHAQLYPLSSMARFADVVAKSLDDYTGMSVRAMWAARFGHGLGESLEEGLTEMFGEAGYGAMSGQGAQWNPFSFTAGVSEAVGSGIGKLTGLALRGQLIPAGRARDAASGGKDSGNADTTADTSEDSKTDSGSQPDEKSGSPSTVIPPGYRHESGARAPAEMRGPDGPDTPPPYSPPQSDGHLSSGSPGSDGAAGIGGFRAGSPPPAYSPVAGVDQVGTESPGAASPAEWIGHSIVSVGYAAPMPGAGSVDQGGSPIADDMVAVGNSRADSPHDDDHPGTEQSDVDGHGGRGGSPKSDVVATAVGSRVGAQQPVHGPVAENDQPGVGTSGVGSRGVPVAHPAPLMGAGSPSSGGSLVSAGEVTAGEPRADSRHEDRTGTEGVPQSPALPGSLTLPGSSSGPVLEMGPALSAGAVRVSVPEDVVAGGGVAEFVRAQVDDACAGPVVLVPGVGSGVAVVVSSRQASEVARGLGRDVVALMPGRGLLGPRWMRFAPDGSRPRPVDGPGRIEVPKPFYEGREGLDVLASSPTAVPAVETVVAGSTEAGSAESMSVGAEAPTARDTALGSPNPAEEQPASTAVAEWTESDLRVAVERAVGGPRGVAVRIVQGTHDVVALARGDAVVSLEDVVALVAAWAGEVSRADAMRLSRELAARLGTEGTGLAVQAGAGQEPSADLPGLEDANSGQSGDMADESTGIPMSWGLGPTGAEFADDLATWSFDPIAAEQWWGPVPDMGAAALSVPGEDGNRDVDEAAPIGESSGRKRGRSDDSADEADARRPAGPSSTAEGSADVGEAGQAEARRTQDADAPDTGGELPAVFPRDARWGWAGLALVYGRSDVLVEFAEVTGRMQRHLATLPPDFRPDVRARVEGAKKSLAEQLIWTPQQLAAIGSKLPGARQMERALRDTRLRMVRLIYDRARQSIAQGRDPIQFYPEGVPGGVSSRPDVRFGFEVEFQLPEGDLTPQLEKLGQHLNAEGLLDWVDVDTSMSGEAAAASVVAGGKWVLVWESGRHEVEAVSPILRAGAWPDVARLLNAARVHGGDASESGGHVNVSFDWPLTPVQYVRVAQLAKGFEALLYRLGNIPGDQDGTEQRDITRAGPLPLPIDPNTMEQHETTHDAYEPIRYLNSGKYDAVRFGVEGDHDTDRTEFRLWAGSLDPAVWQVRAELSAGMMVAATDPTIYRELAQRIVDPDLLGHEDPGLDDEARLGRLLEFLELLPLSSAAQRQVVQLFAATQPWQETENYDENLRTQTVDLPNNSMLFPAPGTSKASAVAAGYSYRLYEEANLILASLTPDQDQIQLWDGRVIDFDEFAGVLDERGADADPDTWIVLAIPGSAALVLPYLVTEKVLDRRVLACFELSRTPDGRLVTDASGWVEFVPGSEYGRPTGKADLGEALTEAMNTLGDDDESVVVPNWPVREPRGDA</sequence>
<evidence type="ECO:0000259" key="3">
    <source>
        <dbReference type="Pfam" id="PF25547"/>
    </source>
</evidence>
<gene>
    <name evidence="4" type="ORF">BJ970_005213</name>
</gene>
<dbReference type="EMBL" id="JACHIW010000001">
    <property type="protein sequence ID" value="MBB5157679.1"/>
    <property type="molecule type" value="Genomic_DNA"/>
</dbReference>
<dbReference type="Pfam" id="PF25547">
    <property type="entry name" value="WXG100_2"/>
    <property type="match status" value="1"/>
</dbReference>
<feature type="domain" description="Outer membrane channel protein CpnT-like N-terminal" evidence="3">
    <location>
        <begin position="23"/>
        <end position="143"/>
    </location>
</feature>
<keyword evidence="2" id="KW-1133">Transmembrane helix</keyword>
<proteinExistence type="predicted"/>
<feature type="region of interest" description="Disordered" evidence="1">
    <location>
        <begin position="352"/>
        <end position="474"/>
    </location>
</feature>
<dbReference type="Proteomes" id="UP000584374">
    <property type="component" value="Unassembled WGS sequence"/>
</dbReference>
<reference evidence="4 5" key="1">
    <citation type="submission" date="2020-08" db="EMBL/GenBank/DDBJ databases">
        <title>Sequencing the genomes of 1000 actinobacteria strains.</title>
        <authorList>
            <person name="Klenk H.-P."/>
        </authorList>
    </citation>
    <scope>NUCLEOTIDE SEQUENCE [LARGE SCALE GENOMIC DNA]</scope>
    <source>
        <strain evidence="4 5">DSM 45584</strain>
    </source>
</reference>
<feature type="compositionally biased region" description="Basic and acidic residues" evidence="1">
    <location>
        <begin position="374"/>
        <end position="388"/>
    </location>
</feature>
<protein>
    <recommendedName>
        <fullName evidence="3">Outer membrane channel protein CpnT-like N-terminal domain-containing protein</fullName>
    </recommendedName>
</protein>
<organism evidence="4 5">
    <name type="scientific">Saccharopolyspora phatthalungensis</name>
    <dbReference type="NCBI Taxonomy" id="664693"/>
    <lineage>
        <taxon>Bacteria</taxon>
        <taxon>Bacillati</taxon>
        <taxon>Actinomycetota</taxon>
        <taxon>Actinomycetes</taxon>
        <taxon>Pseudonocardiales</taxon>
        <taxon>Pseudonocardiaceae</taxon>
        <taxon>Saccharopolyspora</taxon>
    </lineage>
</organism>
<keyword evidence="2" id="KW-0472">Membrane</keyword>
<feature type="transmembrane region" description="Helical" evidence="2">
    <location>
        <begin position="103"/>
        <end position="124"/>
    </location>
</feature>
<name>A0A840QGE0_9PSEU</name>